<dbReference type="PROSITE" id="PS00991">
    <property type="entry name" value="CLAT_ADAPTOR_M_2"/>
    <property type="match status" value="1"/>
</dbReference>
<name>A0A0H5R538_9EUKA</name>
<evidence type="ECO:0000256" key="5">
    <source>
        <dbReference type="PIRNR" id="PIRNR005992"/>
    </source>
</evidence>
<organism evidence="7">
    <name type="scientific">Spongospora subterranea</name>
    <dbReference type="NCBI Taxonomy" id="70186"/>
    <lineage>
        <taxon>Eukaryota</taxon>
        <taxon>Sar</taxon>
        <taxon>Rhizaria</taxon>
        <taxon>Endomyxa</taxon>
        <taxon>Phytomyxea</taxon>
        <taxon>Plasmodiophorida</taxon>
        <taxon>Plasmodiophoridae</taxon>
        <taxon>Spongospora</taxon>
    </lineage>
</organism>
<evidence type="ECO:0000256" key="3">
    <source>
        <dbReference type="ARBA" id="ARBA00022927"/>
    </source>
</evidence>
<dbReference type="PIRSF" id="PIRSF005992">
    <property type="entry name" value="Clathrin_mu"/>
    <property type="match status" value="1"/>
</dbReference>
<feature type="domain" description="MHD" evidence="6">
    <location>
        <begin position="166"/>
        <end position="421"/>
    </location>
</feature>
<dbReference type="PROSITE" id="PS51072">
    <property type="entry name" value="MHD"/>
    <property type="match status" value="1"/>
</dbReference>
<dbReference type="AlphaFoldDB" id="A0A0H5R538"/>
<proteinExistence type="inferred from homology"/>
<keyword evidence="2 5" id="KW-0813">Transport</keyword>
<dbReference type="SUPFAM" id="SSF64356">
    <property type="entry name" value="SNARE-like"/>
    <property type="match status" value="1"/>
</dbReference>
<dbReference type="SUPFAM" id="SSF49447">
    <property type="entry name" value="Second domain of Mu2 adaptin subunit (ap50) of ap2 adaptor"/>
    <property type="match status" value="1"/>
</dbReference>
<dbReference type="Gene3D" id="2.60.40.1170">
    <property type="entry name" value="Mu homology domain, subdomain B"/>
    <property type="match status" value="2"/>
</dbReference>
<reference evidence="7" key="1">
    <citation type="submission" date="2015-04" db="EMBL/GenBank/DDBJ databases">
        <title>The genome sequence of the plant pathogenic Rhizarian Plasmodiophora brassicae reveals insights in its biotrophic life cycle and the origin of chitin synthesis.</title>
        <authorList>
            <person name="Schwelm A."/>
            <person name="Fogelqvist J."/>
            <person name="Knaust A."/>
            <person name="Julke S."/>
            <person name="Lilja T."/>
            <person name="Dhandapani V."/>
            <person name="Bonilla-Rosso G."/>
            <person name="Karlsson M."/>
            <person name="Shevchenko A."/>
            <person name="Choi S.R."/>
            <person name="Kim H.G."/>
            <person name="Park J.Y."/>
            <person name="Lim Y.P."/>
            <person name="Ludwig-Muller J."/>
            <person name="Dixelius C."/>
        </authorList>
    </citation>
    <scope>NUCLEOTIDE SEQUENCE</scope>
    <source>
        <tissue evidence="7">Potato root galls</tissue>
    </source>
</reference>
<evidence type="ECO:0000259" key="6">
    <source>
        <dbReference type="PROSITE" id="PS51072"/>
    </source>
</evidence>
<dbReference type="InterPro" id="IPR011012">
    <property type="entry name" value="Longin-like_dom_sf"/>
</dbReference>
<protein>
    <recommendedName>
        <fullName evidence="6">MHD domain-containing protein</fullName>
    </recommendedName>
</protein>
<comment type="similarity">
    <text evidence="5">Belongs to the adaptor complexes medium subunit family.</text>
</comment>
<dbReference type="Pfam" id="PF01217">
    <property type="entry name" value="Clat_adaptor_s"/>
    <property type="match status" value="1"/>
</dbReference>
<dbReference type="FunFam" id="3.30.450.60:FF:000002">
    <property type="entry name" value="AP-2 complex subunit mu, putative"/>
    <property type="match status" value="1"/>
</dbReference>
<sequence>MVVSAVFIMDVNGKVIISRNYRGDIPMTVAENFRQLLLSAEESNPLTPVISQDDGTSFIYIKHSNLLLVAVTKRNANALMILTFLYSLVKVMIDYFRVLEEESIRDNFVIVYELMDETMDFGYPQHTDSQLLKKYIMNESHKMEVRPPVELTNAVSWRVEGIKYKKEEVFLDVIEKLNLLVSNTGTVLHSEIIGTLKMKSFLSGMPELKLGLNDRLLFQSRNPNVASKTVEMDDIRFHQCVRLARFEQDRTISFIPPDGEFELMSYRLDTQVRPLFWIECKVQPHSKSRVEYMVKAKSHFKRKSTGNDVKIIIPVPSDADSPHFKTSIGSCEYIPEKNCIVWNIKQFPGQREFLMRAEVGLPSVQAEDSTDNRPPIRVEFEIPYFTVSGIQVRYLKIIEKSGYKAFPWVRYIAQNGDYCLRMG</sequence>
<dbReference type="Gene3D" id="3.30.450.60">
    <property type="match status" value="1"/>
</dbReference>
<dbReference type="CDD" id="cd09250">
    <property type="entry name" value="AP-1_Mu1_Cterm"/>
    <property type="match status" value="1"/>
</dbReference>
<dbReference type="InterPro" id="IPR036168">
    <property type="entry name" value="AP2_Mu_C_sf"/>
</dbReference>
<comment type="subcellular location">
    <subcellularLocation>
        <location evidence="1">Endomembrane system</location>
    </subcellularLocation>
</comment>
<dbReference type="InterPro" id="IPR028565">
    <property type="entry name" value="MHD"/>
</dbReference>
<dbReference type="EMBL" id="HACM01008816">
    <property type="protein sequence ID" value="CRZ09258.1"/>
    <property type="molecule type" value="Transcribed_RNA"/>
</dbReference>
<dbReference type="InterPro" id="IPR001392">
    <property type="entry name" value="Clathrin_mu"/>
</dbReference>
<dbReference type="InterPro" id="IPR050431">
    <property type="entry name" value="Adaptor_comp_med_subunit"/>
</dbReference>
<evidence type="ECO:0000256" key="4">
    <source>
        <dbReference type="ARBA" id="ARBA00023136"/>
    </source>
</evidence>
<dbReference type="PRINTS" id="PR00314">
    <property type="entry name" value="CLATHRINADPT"/>
</dbReference>
<dbReference type="GO" id="GO:0030131">
    <property type="term" value="C:clathrin adaptor complex"/>
    <property type="evidence" value="ECO:0007669"/>
    <property type="project" value="UniProtKB-UniRule"/>
</dbReference>
<evidence type="ECO:0000256" key="2">
    <source>
        <dbReference type="ARBA" id="ARBA00022448"/>
    </source>
</evidence>
<accession>A0A0H5R538</accession>
<dbReference type="GO" id="GO:0012505">
    <property type="term" value="C:endomembrane system"/>
    <property type="evidence" value="ECO:0007669"/>
    <property type="project" value="UniProtKB-SubCell"/>
</dbReference>
<dbReference type="InterPro" id="IPR022775">
    <property type="entry name" value="AP_mu_sigma_su"/>
</dbReference>
<dbReference type="PANTHER" id="PTHR10529">
    <property type="entry name" value="AP COMPLEX SUBUNIT MU"/>
    <property type="match status" value="1"/>
</dbReference>
<dbReference type="GO" id="GO:0016192">
    <property type="term" value="P:vesicle-mediated transport"/>
    <property type="evidence" value="ECO:0007669"/>
    <property type="project" value="InterPro"/>
</dbReference>
<dbReference type="InterPro" id="IPR018240">
    <property type="entry name" value="Clathrin_mu_CS"/>
</dbReference>
<keyword evidence="3 5" id="KW-0653">Protein transport</keyword>
<evidence type="ECO:0000313" key="7">
    <source>
        <dbReference type="EMBL" id="CRZ09258.1"/>
    </source>
</evidence>
<dbReference type="Pfam" id="PF00928">
    <property type="entry name" value="Adap_comp_sub"/>
    <property type="match status" value="1"/>
</dbReference>
<evidence type="ECO:0000256" key="1">
    <source>
        <dbReference type="ARBA" id="ARBA00004308"/>
    </source>
</evidence>
<dbReference type="GO" id="GO:0006886">
    <property type="term" value="P:intracellular protein transport"/>
    <property type="evidence" value="ECO:0007669"/>
    <property type="project" value="UniProtKB-UniRule"/>
</dbReference>
<keyword evidence="4" id="KW-0472">Membrane</keyword>
<dbReference type="CDD" id="cd14835">
    <property type="entry name" value="AP1_Mu_N"/>
    <property type="match status" value="1"/>
</dbReference>